<dbReference type="GO" id="GO:0009244">
    <property type="term" value="P:lipopolysaccharide core region biosynthetic process"/>
    <property type="evidence" value="ECO:0007669"/>
    <property type="project" value="TreeGrafter"/>
</dbReference>
<evidence type="ECO:0000313" key="16">
    <source>
        <dbReference type="Proteomes" id="UP000198862"/>
    </source>
</evidence>
<evidence type="ECO:0000256" key="3">
    <source>
        <dbReference type="ARBA" id="ARBA00012071"/>
    </source>
</evidence>
<keyword evidence="14" id="KW-1133">Transmembrane helix</keyword>
<keyword evidence="6 13" id="KW-0441">Lipid A biosynthesis</keyword>
<evidence type="ECO:0000256" key="13">
    <source>
        <dbReference type="HAMAP-Rule" id="MF_00409"/>
    </source>
</evidence>
<keyword evidence="11 13" id="KW-0443">Lipid metabolism</keyword>
<dbReference type="EMBL" id="FOLO01000025">
    <property type="protein sequence ID" value="SFC96415.1"/>
    <property type="molecule type" value="Genomic_DNA"/>
</dbReference>
<keyword evidence="16" id="KW-1185">Reference proteome</keyword>
<dbReference type="EC" id="2.7.1.130" evidence="3 13"/>
<evidence type="ECO:0000313" key="15">
    <source>
        <dbReference type="EMBL" id="SFC96415.1"/>
    </source>
</evidence>
<keyword evidence="10 13" id="KW-0067">ATP-binding</keyword>
<protein>
    <recommendedName>
        <fullName evidence="4 13">Tetraacyldisaccharide 4'-kinase</fullName>
        <ecNumber evidence="3 13">2.7.1.130</ecNumber>
    </recommendedName>
    <alternativeName>
        <fullName evidence="12 13">Lipid A 4'-kinase</fullName>
    </alternativeName>
</protein>
<evidence type="ECO:0000256" key="8">
    <source>
        <dbReference type="ARBA" id="ARBA00022741"/>
    </source>
</evidence>
<reference evidence="15 16" key="1">
    <citation type="submission" date="2016-10" db="EMBL/GenBank/DDBJ databases">
        <authorList>
            <person name="de Groot N.N."/>
        </authorList>
    </citation>
    <scope>NUCLEOTIDE SEQUENCE [LARGE SCALE GENOMIC DNA]</scope>
    <source>
        <strain evidence="15 16">DSM 6059</strain>
    </source>
</reference>
<name>A0A1I1NG02_9GAMM</name>
<dbReference type="InterPro" id="IPR027417">
    <property type="entry name" value="P-loop_NTPase"/>
</dbReference>
<keyword evidence="7 13" id="KW-0808">Transferase</keyword>
<evidence type="ECO:0000256" key="6">
    <source>
        <dbReference type="ARBA" id="ARBA00022556"/>
    </source>
</evidence>
<dbReference type="STRING" id="1123010.SAMN02745724_03063"/>
<evidence type="ECO:0000256" key="4">
    <source>
        <dbReference type="ARBA" id="ARBA00016436"/>
    </source>
</evidence>
<organism evidence="15 16">
    <name type="scientific">Pseudoalteromonas denitrificans DSM 6059</name>
    <dbReference type="NCBI Taxonomy" id="1123010"/>
    <lineage>
        <taxon>Bacteria</taxon>
        <taxon>Pseudomonadati</taxon>
        <taxon>Pseudomonadota</taxon>
        <taxon>Gammaproteobacteria</taxon>
        <taxon>Alteromonadales</taxon>
        <taxon>Pseudoalteromonadaceae</taxon>
        <taxon>Pseudoalteromonas</taxon>
    </lineage>
</organism>
<comment type="catalytic activity">
    <reaction evidence="13">
        <text>a lipid A disaccharide + ATP = a lipid IVA + ADP + H(+)</text>
        <dbReference type="Rhea" id="RHEA:67840"/>
        <dbReference type="ChEBI" id="CHEBI:15378"/>
        <dbReference type="ChEBI" id="CHEBI:30616"/>
        <dbReference type="ChEBI" id="CHEBI:176343"/>
        <dbReference type="ChEBI" id="CHEBI:176425"/>
        <dbReference type="ChEBI" id="CHEBI:456216"/>
        <dbReference type="EC" id="2.7.1.130"/>
    </reaction>
</comment>
<evidence type="ECO:0000256" key="7">
    <source>
        <dbReference type="ARBA" id="ARBA00022679"/>
    </source>
</evidence>
<evidence type="ECO:0000256" key="11">
    <source>
        <dbReference type="ARBA" id="ARBA00023098"/>
    </source>
</evidence>
<keyword evidence="14" id="KW-0472">Membrane</keyword>
<evidence type="ECO:0000256" key="9">
    <source>
        <dbReference type="ARBA" id="ARBA00022777"/>
    </source>
</evidence>
<dbReference type="OrthoDB" id="9766423at2"/>
<feature type="transmembrane region" description="Helical" evidence="14">
    <location>
        <begin position="12"/>
        <end position="32"/>
    </location>
</feature>
<dbReference type="InterPro" id="IPR003758">
    <property type="entry name" value="LpxK"/>
</dbReference>
<dbReference type="UniPathway" id="UPA00359">
    <property type="reaction ID" value="UER00482"/>
</dbReference>
<feature type="binding site" evidence="13">
    <location>
        <begin position="61"/>
        <end position="68"/>
    </location>
    <ligand>
        <name>ATP</name>
        <dbReference type="ChEBI" id="CHEBI:30616"/>
    </ligand>
</feature>
<dbReference type="Proteomes" id="UP000198862">
    <property type="component" value="Unassembled WGS sequence"/>
</dbReference>
<dbReference type="GO" id="GO:0005886">
    <property type="term" value="C:plasma membrane"/>
    <property type="evidence" value="ECO:0007669"/>
    <property type="project" value="TreeGrafter"/>
</dbReference>
<dbReference type="RefSeq" id="WP_091985939.1">
    <property type="nucleotide sequence ID" value="NZ_FOLO01000025.1"/>
</dbReference>
<dbReference type="GO" id="GO:0005524">
    <property type="term" value="F:ATP binding"/>
    <property type="evidence" value="ECO:0007669"/>
    <property type="project" value="UniProtKB-UniRule"/>
</dbReference>
<accession>A0A1I1NG02</accession>
<evidence type="ECO:0000256" key="12">
    <source>
        <dbReference type="ARBA" id="ARBA00029757"/>
    </source>
</evidence>
<keyword evidence="5 13" id="KW-0444">Lipid biosynthesis</keyword>
<evidence type="ECO:0000256" key="2">
    <source>
        <dbReference type="ARBA" id="ARBA00004870"/>
    </source>
</evidence>
<evidence type="ECO:0000256" key="14">
    <source>
        <dbReference type="SAM" id="Phobius"/>
    </source>
</evidence>
<comment type="function">
    <text evidence="1 13">Transfers the gamma-phosphate of ATP to the 4'-position of a tetraacyldisaccharide 1-phosphate intermediate (termed DS-1-P) to form tetraacyldisaccharide 1,4'-bis-phosphate (lipid IVA).</text>
</comment>
<comment type="pathway">
    <text evidence="2 13">Glycolipid biosynthesis; lipid IV(A) biosynthesis; lipid IV(A) from (3R)-3-hydroxytetradecanoyl-[acyl-carrier-protein] and UDP-N-acetyl-alpha-D-glucosamine: step 6/6.</text>
</comment>
<dbReference type="Pfam" id="PF02606">
    <property type="entry name" value="LpxK"/>
    <property type="match status" value="1"/>
</dbReference>
<dbReference type="GO" id="GO:0009029">
    <property type="term" value="F:lipid-A 4'-kinase activity"/>
    <property type="evidence" value="ECO:0007669"/>
    <property type="project" value="UniProtKB-UniRule"/>
</dbReference>
<dbReference type="NCBIfam" id="TIGR00682">
    <property type="entry name" value="lpxK"/>
    <property type="match status" value="1"/>
</dbReference>
<keyword evidence="9 13" id="KW-0418">Kinase</keyword>
<keyword evidence="14" id="KW-0812">Transmembrane</keyword>
<evidence type="ECO:0000256" key="5">
    <source>
        <dbReference type="ARBA" id="ARBA00022516"/>
    </source>
</evidence>
<dbReference type="SUPFAM" id="SSF52540">
    <property type="entry name" value="P-loop containing nucleoside triphosphate hydrolases"/>
    <property type="match status" value="1"/>
</dbReference>
<evidence type="ECO:0000256" key="10">
    <source>
        <dbReference type="ARBA" id="ARBA00022840"/>
    </source>
</evidence>
<dbReference type="HAMAP" id="MF_00409">
    <property type="entry name" value="LpxK"/>
    <property type="match status" value="1"/>
</dbReference>
<dbReference type="GO" id="GO:0009245">
    <property type="term" value="P:lipid A biosynthetic process"/>
    <property type="evidence" value="ECO:0007669"/>
    <property type="project" value="UniProtKB-UniRule"/>
</dbReference>
<proteinExistence type="inferred from homology"/>
<sequence length="323" mass="36910">MSRIETSWYQKYWYFNILTWLLLPFSALFWLLSSFRKLLFKLGIKKSYKAEVPIIVVGNISVGGNGKTPMVIWLCEHFSNLEKKIVVISRGYGGKSNIYPLDVNSYSSPYKCGDEPVLIAKRTGFPVIVGPSRVDNIKLAVQKYNPDIIISDDGMQHYKMARDIELCIVDSKRQFGNGLLMPAGPLRESQRRLESIDLVIENGGDAKYHYLLESVGLFHVHNDKPAKINKLTGIAVSAIGNPARFENSLEQEKIIITDKKHFRDHHKFTLADFDQNEDINVFMTEKDAVKCKSFAKSNWYYLKVNANLNKHTQETLTTLLNKL</sequence>
<dbReference type="PANTHER" id="PTHR42724">
    <property type="entry name" value="TETRAACYLDISACCHARIDE 4'-KINASE"/>
    <property type="match status" value="1"/>
</dbReference>
<dbReference type="PANTHER" id="PTHR42724:SF1">
    <property type="entry name" value="TETRAACYLDISACCHARIDE 4'-KINASE, MITOCHONDRIAL-RELATED"/>
    <property type="match status" value="1"/>
</dbReference>
<gene>
    <name evidence="13" type="primary">lpxK</name>
    <name evidence="15" type="ORF">SAMN02745724_03063</name>
</gene>
<keyword evidence="8 13" id="KW-0547">Nucleotide-binding</keyword>
<comment type="similarity">
    <text evidence="13">Belongs to the LpxK family.</text>
</comment>
<evidence type="ECO:0000256" key="1">
    <source>
        <dbReference type="ARBA" id="ARBA00002274"/>
    </source>
</evidence>
<dbReference type="AlphaFoldDB" id="A0A1I1NG02"/>